<gene>
    <name evidence="1" type="primary">hxsB</name>
    <name evidence="1" type="ORF">GCM10023091_31940</name>
</gene>
<dbReference type="NCBIfam" id="TIGR03978">
    <property type="entry name" value="rSAM_paired_1"/>
    <property type="match status" value="1"/>
</dbReference>
<evidence type="ECO:0000313" key="1">
    <source>
        <dbReference type="EMBL" id="GAA4443425.1"/>
    </source>
</evidence>
<comment type="caution">
    <text evidence="1">The sequence shown here is derived from an EMBL/GenBank/DDBJ whole genome shotgun (WGS) entry which is preliminary data.</text>
</comment>
<sequence length="361" mass="40990">MDFDISYQDIDAGIEHIFKSASEDITVEFQGGEPLLAFEKVRYTVERILEQNEVPEFRKHIQFVICSNLTVIDEQILSFCKTHEILLSTSLDGPAFIHNSNRFKNGSGSYESVIEGISRARSVLGNDRVSALMTTSTLSLKYPKVIIDSYLENGFHSIFLRPVSPYGFAVKNKKKNAYHTDEFLKFYKEGLEYILELNKGGISIREDYTTILLQKLLTPFATNYVDLQSPTGLVSNVVVFNYDGFVYASDEARMLAEIKDYTFRLGHVSEPYEDLFFGKKVQQILNAGVAESLAGCSECAFLAYCGTDPVLNYATQNDMQGHRASSIFCKKNMEIFKHLFRILDSGVPEIESIFRSWVYQK</sequence>
<dbReference type="InterPro" id="IPR024023">
    <property type="entry name" value="rSAM_paired_HxsB"/>
</dbReference>
<name>A0ABP8M2P7_9BACT</name>
<dbReference type="SUPFAM" id="SSF102114">
    <property type="entry name" value="Radical SAM enzymes"/>
    <property type="match status" value="1"/>
</dbReference>
<dbReference type="InterPro" id="IPR023867">
    <property type="entry name" value="Sulphatase_maturase_rSAM"/>
</dbReference>
<keyword evidence="2" id="KW-1185">Reference proteome</keyword>
<dbReference type="PANTHER" id="PTHR43273">
    <property type="entry name" value="ANAEROBIC SULFATASE-MATURATING ENZYME HOMOLOG ASLB-RELATED"/>
    <property type="match status" value="1"/>
</dbReference>
<protein>
    <submittedName>
        <fullName evidence="1">His-Xaa-Ser system radical SAM maturase HxsB</fullName>
    </submittedName>
</protein>
<dbReference type="Gene3D" id="3.20.20.70">
    <property type="entry name" value="Aldolase class I"/>
    <property type="match status" value="1"/>
</dbReference>
<dbReference type="PANTHER" id="PTHR43273:SF8">
    <property type="entry name" value="RADICAL SAM DOMAIN PROTEIN"/>
    <property type="match status" value="1"/>
</dbReference>
<reference evidence="2" key="1">
    <citation type="journal article" date="2019" name="Int. J. Syst. Evol. Microbiol.">
        <title>The Global Catalogue of Microorganisms (GCM) 10K type strain sequencing project: providing services to taxonomists for standard genome sequencing and annotation.</title>
        <authorList>
            <consortium name="The Broad Institute Genomics Platform"/>
            <consortium name="The Broad Institute Genome Sequencing Center for Infectious Disease"/>
            <person name="Wu L."/>
            <person name="Ma J."/>
        </authorList>
    </citation>
    <scope>NUCLEOTIDE SEQUENCE [LARGE SCALE GENOMIC DNA]</scope>
    <source>
        <strain evidence="2">JCM 31920</strain>
    </source>
</reference>
<organism evidence="1 2">
    <name type="scientific">Ravibacter arvi</name>
    <dbReference type="NCBI Taxonomy" id="2051041"/>
    <lineage>
        <taxon>Bacteria</taxon>
        <taxon>Pseudomonadati</taxon>
        <taxon>Bacteroidota</taxon>
        <taxon>Cytophagia</taxon>
        <taxon>Cytophagales</taxon>
        <taxon>Spirosomataceae</taxon>
        <taxon>Ravibacter</taxon>
    </lineage>
</organism>
<dbReference type="Proteomes" id="UP001501508">
    <property type="component" value="Unassembled WGS sequence"/>
</dbReference>
<proteinExistence type="predicted"/>
<dbReference type="EMBL" id="BAABEY010000029">
    <property type="protein sequence ID" value="GAA4443425.1"/>
    <property type="molecule type" value="Genomic_DNA"/>
</dbReference>
<accession>A0ABP8M2P7</accession>
<dbReference type="InterPro" id="IPR058240">
    <property type="entry name" value="rSAM_sf"/>
</dbReference>
<dbReference type="InterPro" id="IPR013785">
    <property type="entry name" value="Aldolase_TIM"/>
</dbReference>
<evidence type="ECO:0000313" key="2">
    <source>
        <dbReference type="Proteomes" id="UP001501508"/>
    </source>
</evidence>